<organism evidence="21 22">
    <name type="scientific">Enterococcus devriesei</name>
    <dbReference type="NCBI Taxonomy" id="319970"/>
    <lineage>
        <taxon>Bacteria</taxon>
        <taxon>Bacillati</taxon>
        <taxon>Bacillota</taxon>
        <taxon>Bacilli</taxon>
        <taxon>Lactobacillales</taxon>
        <taxon>Enterococcaceae</taxon>
        <taxon>Enterococcus</taxon>
    </lineage>
</organism>
<feature type="transmembrane region" description="Helical" evidence="17">
    <location>
        <begin position="422"/>
        <end position="448"/>
    </location>
</feature>
<dbReference type="Pfam" id="PF00367">
    <property type="entry name" value="PTS_EIIB"/>
    <property type="match status" value="1"/>
</dbReference>
<feature type="transmembrane region" description="Helical" evidence="17">
    <location>
        <begin position="322"/>
        <end position="342"/>
    </location>
</feature>
<dbReference type="Gene3D" id="2.70.70.10">
    <property type="entry name" value="Glucose Permease (Domain IIA)"/>
    <property type="match status" value="1"/>
</dbReference>
<reference evidence="21 22" key="1">
    <citation type="submission" date="2014-12" db="EMBL/GenBank/DDBJ databases">
        <title>Draft genome sequences of 29 type strains of Enterococci.</title>
        <authorList>
            <person name="Zhong Z."/>
            <person name="Sun Z."/>
            <person name="Liu W."/>
            <person name="Zhang W."/>
            <person name="Zhang H."/>
        </authorList>
    </citation>
    <scope>NUCLEOTIDE SEQUENCE [LARGE SCALE GENOMIC DNA]</scope>
    <source>
        <strain evidence="21 22">DSM 22802</strain>
    </source>
</reference>
<dbReference type="EC" id="2.7.1.211" evidence="11"/>
<dbReference type="InterPro" id="IPR050558">
    <property type="entry name" value="PTS_Sugar-Specific_Components"/>
</dbReference>
<dbReference type="PROSITE" id="PS51103">
    <property type="entry name" value="PTS_EIIC_TYPE_1"/>
    <property type="match status" value="1"/>
</dbReference>
<dbReference type="GO" id="GO:0008982">
    <property type="term" value="F:protein-N(PI)-phosphohistidine-sugar phosphotransferase activity"/>
    <property type="evidence" value="ECO:0007669"/>
    <property type="project" value="InterPro"/>
</dbReference>
<name>A0A1L8SNE2_9ENTE</name>
<evidence type="ECO:0000256" key="17">
    <source>
        <dbReference type="SAM" id="Phobius"/>
    </source>
</evidence>
<accession>A0A1L8SNE2</accession>
<dbReference type="GO" id="GO:0005886">
    <property type="term" value="C:plasma membrane"/>
    <property type="evidence" value="ECO:0007669"/>
    <property type="project" value="UniProtKB-SubCell"/>
</dbReference>
<dbReference type="InterPro" id="IPR036878">
    <property type="entry name" value="Glu_permease_IIB"/>
</dbReference>
<evidence type="ECO:0000256" key="8">
    <source>
        <dbReference type="ARBA" id="ARBA00022777"/>
    </source>
</evidence>
<feature type="domain" description="PTS EIIC type-1" evidence="20">
    <location>
        <begin position="110"/>
        <end position="459"/>
    </location>
</feature>
<dbReference type="AlphaFoldDB" id="A0A1L8SNE2"/>
<dbReference type="InterPro" id="IPR001127">
    <property type="entry name" value="PTS_EIIA_1_perm"/>
</dbReference>
<evidence type="ECO:0000256" key="16">
    <source>
        <dbReference type="PROSITE-ProRule" id="PRU00421"/>
    </source>
</evidence>
<feature type="active site" description="Phosphocysteine intermediate; for EIIB activity" evidence="16">
    <location>
        <position position="35"/>
    </location>
</feature>
<evidence type="ECO:0000256" key="1">
    <source>
        <dbReference type="ARBA" id="ARBA00004651"/>
    </source>
</evidence>
<protein>
    <recommendedName>
        <fullName evidence="14">PTS system sucrose-specific EIIBCA component</fullName>
        <ecNumber evidence="11">2.7.1.211</ecNumber>
    </recommendedName>
    <alternativeName>
        <fullName evidence="15">EIIBCA-Scr</fullName>
    </alternativeName>
</protein>
<comment type="function">
    <text evidence="12">The phosphoenolpyruvate-dependent sugar phosphotransferase system (sugar PTS), a major carbohydrate active transport system, catalyzes the phosphorylation of incoming sugar substrates concomitantly with their translocation across the cell membrane. This system is involved in sucrose transport.</text>
</comment>
<dbReference type="GO" id="GO:0016301">
    <property type="term" value="F:kinase activity"/>
    <property type="evidence" value="ECO:0007669"/>
    <property type="project" value="UniProtKB-KW"/>
</dbReference>
<dbReference type="FunFam" id="2.70.70.10:FF:000001">
    <property type="entry name" value="PTS system glucose-specific IIA component"/>
    <property type="match status" value="1"/>
</dbReference>
<feature type="transmembrane region" description="Helical" evidence="17">
    <location>
        <begin position="270"/>
        <end position="289"/>
    </location>
</feature>
<dbReference type="EMBL" id="JXKM01000020">
    <property type="protein sequence ID" value="OJG33372.1"/>
    <property type="molecule type" value="Genomic_DNA"/>
</dbReference>
<feature type="transmembrane region" description="Helical" evidence="17">
    <location>
        <begin position="379"/>
        <end position="401"/>
    </location>
</feature>
<dbReference type="CDD" id="cd00212">
    <property type="entry name" value="PTS_IIB_glc"/>
    <property type="match status" value="1"/>
</dbReference>
<feature type="transmembrane region" description="Helical" evidence="17">
    <location>
        <begin position="296"/>
        <end position="316"/>
    </location>
</feature>
<evidence type="ECO:0000256" key="2">
    <source>
        <dbReference type="ARBA" id="ARBA00022448"/>
    </source>
</evidence>
<evidence type="ECO:0000256" key="12">
    <source>
        <dbReference type="ARBA" id="ARBA00045139"/>
    </source>
</evidence>
<dbReference type="InterPro" id="IPR011297">
    <property type="entry name" value="PTS_IIABC_b_glu"/>
</dbReference>
<evidence type="ECO:0000256" key="14">
    <source>
        <dbReference type="ARBA" id="ARBA00074554"/>
    </source>
</evidence>
<evidence type="ECO:0000256" key="7">
    <source>
        <dbReference type="ARBA" id="ARBA00022692"/>
    </source>
</evidence>
<dbReference type="InterPro" id="IPR013013">
    <property type="entry name" value="PTS_EIIC_1"/>
</dbReference>
<evidence type="ECO:0000256" key="10">
    <source>
        <dbReference type="ARBA" id="ARBA00023136"/>
    </source>
</evidence>
<dbReference type="PANTHER" id="PTHR30175:SF1">
    <property type="entry name" value="PTS SYSTEM ARBUTIN-, CELLOBIOSE-, AND SALICIN-SPECIFIC EIIBC COMPONENT-RELATED"/>
    <property type="match status" value="1"/>
</dbReference>
<evidence type="ECO:0000313" key="21">
    <source>
        <dbReference type="EMBL" id="OJG33372.1"/>
    </source>
</evidence>
<feature type="transmembrane region" description="Helical" evidence="17">
    <location>
        <begin position="148"/>
        <end position="170"/>
    </location>
</feature>
<keyword evidence="3" id="KW-1003">Cell membrane</keyword>
<dbReference type="NCBIfam" id="TIGR00830">
    <property type="entry name" value="PTBA"/>
    <property type="match status" value="1"/>
</dbReference>
<proteinExistence type="predicted"/>
<keyword evidence="2" id="KW-0813">Transport</keyword>
<dbReference type="STRING" id="319970.RV00_GL001486"/>
<evidence type="ECO:0000256" key="3">
    <source>
        <dbReference type="ARBA" id="ARBA00022475"/>
    </source>
</evidence>
<keyword evidence="4" id="KW-0762">Sugar transport</keyword>
<evidence type="ECO:0000259" key="20">
    <source>
        <dbReference type="PROSITE" id="PS51103"/>
    </source>
</evidence>
<sequence>MKWKVKNKMGKYEALAKKIVENVGGKENIGDLTHCVTRLRFKLHDESKANDEAIKQMDDVVTLMKSGGQYQVVIGNHVPEVYEDVCALIGTLNPADAPKQKQSFGNMVVDFISAMMGPVLAVLIGSGMIKGILALCAFTGIISMESGLYTLLNATGDAMFYFFPVFLGYTSAKKLKIDPFVGAVIGALLMYPSLQGTDLDILGHTINVSYSSTVMPVVFTTIFASLIYKPLMKIIPDVVKTFMVPMLTIVIAAPLGFVLIGPAMNALSNLLVGGVMAVYSFSPILAGFLMGSLWQVIVVFGLHMGFVAVGIVQLASGQATPIFALATGAGYAQTAVVMAIWMKTKNKKLKDLALPAWISGWFGVTEPAIYGVTLPRIKYFVAACIFAGFAGSFMGMQGMLVHQMAGLGIFGIPGYFNEAMPVSTTLINFAIALAISMIPTFLFTYFTYQDEAETVENTEAARTSLTDTVVAPIRGKVMPLSSIKDEAFSLGTLGKGIVILPEEGKVYSPVDGVVTMVFPSLHAVGITADNGLQILIHVGMDTVQLDGEGFTAHVVKDQKVTKGQSLLDFDIDLITSRGYSVETPVVITNSHDILDVIETNNQQVAVADDLLTAVF</sequence>
<comment type="catalytic activity">
    <reaction evidence="13">
        <text>N(pros)-phospho-L-histidyl-[protein](out) + sucrose = sucrose 6(G)-phosphate(in) + L-histidyl-[protein]</text>
        <dbReference type="Rhea" id="RHEA:49236"/>
        <dbReference type="Rhea" id="RHEA-COMP:9745"/>
        <dbReference type="Rhea" id="RHEA-COMP:9746"/>
        <dbReference type="ChEBI" id="CHEBI:17992"/>
        <dbReference type="ChEBI" id="CHEBI:29979"/>
        <dbReference type="ChEBI" id="CHEBI:64837"/>
        <dbReference type="ChEBI" id="CHEBI:91002"/>
        <dbReference type="EC" id="2.7.1.211"/>
    </reaction>
</comment>
<comment type="subcellular location">
    <subcellularLocation>
        <location evidence="1">Cell membrane</location>
        <topology evidence="1">Multi-pass membrane protein</topology>
    </subcellularLocation>
</comment>
<evidence type="ECO:0000256" key="13">
    <source>
        <dbReference type="ARBA" id="ARBA00048931"/>
    </source>
</evidence>
<evidence type="ECO:0000256" key="9">
    <source>
        <dbReference type="ARBA" id="ARBA00022989"/>
    </source>
</evidence>
<dbReference type="GO" id="GO:0090589">
    <property type="term" value="F:protein-phosphocysteine-trehalose phosphotransferase system transporter activity"/>
    <property type="evidence" value="ECO:0007669"/>
    <property type="project" value="TreeGrafter"/>
</dbReference>
<evidence type="ECO:0000313" key="22">
    <source>
        <dbReference type="Proteomes" id="UP000183700"/>
    </source>
</evidence>
<dbReference type="SUPFAM" id="SSF55604">
    <property type="entry name" value="Glucose permease domain IIB"/>
    <property type="match status" value="1"/>
</dbReference>
<dbReference type="PANTHER" id="PTHR30175">
    <property type="entry name" value="PHOSPHOTRANSFERASE SYSTEM TRANSPORT PROTEIN"/>
    <property type="match status" value="1"/>
</dbReference>
<evidence type="ECO:0000256" key="15">
    <source>
        <dbReference type="ARBA" id="ARBA00081008"/>
    </source>
</evidence>
<evidence type="ECO:0000256" key="6">
    <source>
        <dbReference type="ARBA" id="ARBA00022683"/>
    </source>
</evidence>
<feature type="transmembrane region" description="Helical" evidence="17">
    <location>
        <begin position="119"/>
        <end position="142"/>
    </location>
</feature>
<gene>
    <name evidence="21" type="ORF">RV00_GL001486</name>
</gene>
<dbReference type="PROSITE" id="PS00371">
    <property type="entry name" value="PTS_EIIA_TYPE_1_HIS"/>
    <property type="match status" value="1"/>
</dbReference>
<dbReference type="GO" id="GO:0009401">
    <property type="term" value="P:phosphoenolpyruvate-dependent sugar phosphotransferase system"/>
    <property type="evidence" value="ECO:0007669"/>
    <property type="project" value="UniProtKB-KW"/>
</dbReference>
<evidence type="ECO:0000256" key="4">
    <source>
        <dbReference type="ARBA" id="ARBA00022597"/>
    </source>
</evidence>
<keyword evidence="5" id="KW-0808">Transferase</keyword>
<dbReference type="InterPro" id="IPR001996">
    <property type="entry name" value="PTS_IIB_1"/>
</dbReference>
<evidence type="ECO:0000259" key="18">
    <source>
        <dbReference type="PROSITE" id="PS51093"/>
    </source>
</evidence>
<feature type="domain" description="PTS EIIB type-1" evidence="19">
    <location>
        <begin position="13"/>
        <end position="95"/>
    </location>
</feature>
<dbReference type="GO" id="GO:0015771">
    <property type="term" value="P:trehalose transport"/>
    <property type="evidence" value="ECO:0007669"/>
    <property type="project" value="TreeGrafter"/>
</dbReference>
<evidence type="ECO:0000256" key="11">
    <source>
        <dbReference type="ARBA" id="ARBA00044053"/>
    </source>
</evidence>
<dbReference type="PROSITE" id="PS01035">
    <property type="entry name" value="PTS_EIIB_TYPE_1_CYS"/>
    <property type="match status" value="1"/>
</dbReference>
<dbReference type="Proteomes" id="UP000183700">
    <property type="component" value="Unassembled WGS sequence"/>
</dbReference>
<dbReference type="InterPro" id="IPR018113">
    <property type="entry name" value="PTrfase_EIIB_Cys"/>
</dbReference>
<dbReference type="Gene3D" id="3.30.1360.60">
    <property type="entry name" value="Glucose permease domain IIB"/>
    <property type="match status" value="1"/>
</dbReference>
<dbReference type="PROSITE" id="PS51098">
    <property type="entry name" value="PTS_EIIB_TYPE_1"/>
    <property type="match status" value="1"/>
</dbReference>
<keyword evidence="10 17" id="KW-0472">Membrane</keyword>
<dbReference type="InterPro" id="IPR011055">
    <property type="entry name" value="Dup_hybrid_motif"/>
</dbReference>
<dbReference type="Pfam" id="PF00358">
    <property type="entry name" value="PTS_EIIA_1"/>
    <property type="match status" value="1"/>
</dbReference>
<feature type="transmembrane region" description="Helical" evidence="17">
    <location>
        <begin position="243"/>
        <end position="264"/>
    </location>
</feature>
<dbReference type="InterPro" id="IPR003352">
    <property type="entry name" value="PTS_EIIC"/>
</dbReference>
<keyword evidence="22" id="KW-1185">Reference proteome</keyword>
<keyword evidence="7 17" id="KW-0812">Transmembrane</keyword>
<dbReference type="SUPFAM" id="SSF51261">
    <property type="entry name" value="Duplicated hybrid motif"/>
    <property type="match status" value="1"/>
</dbReference>
<evidence type="ECO:0000259" key="19">
    <source>
        <dbReference type="PROSITE" id="PS51098"/>
    </source>
</evidence>
<dbReference type="PROSITE" id="PS51093">
    <property type="entry name" value="PTS_EIIA_TYPE_1"/>
    <property type="match status" value="1"/>
</dbReference>
<keyword evidence="8" id="KW-0418">Kinase</keyword>
<dbReference type="Pfam" id="PF02378">
    <property type="entry name" value="PTS_EIIC"/>
    <property type="match status" value="1"/>
</dbReference>
<evidence type="ECO:0000256" key="5">
    <source>
        <dbReference type="ARBA" id="ARBA00022679"/>
    </source>
</evidence>
<feature type="transmembrane region" description="Helical" evidence="17">
    <location>
        <begin position="354"/>
        <end position="373"/>
    </location>
</feature>
<keyword evidence="6" id="KW-0598">Phosphotransferase system</keyword>
<feature type="transmembrane region" description="Helical" evidence="17">
    <location>
        <begin position="214"/>
        <end position="231"/>
    </location>
</feature>
<comment type="caution">
    <text evidence="21">The sequence shown here is derived from an EMBL/GenBank/DDBJ whole genome shotgun (WGS) entry which is preliminary data.</text>
</comment>
<dbReference type="FunFam" id="3.30.1360.60:FF:000001">
    <property type="entry name" value="PTS system glucose-specific IIBC component PtsG"/>
    <property type="match status" value="1"/>
</dbReference>
<keyword evidence="9 17" id="KW-1133">Transmembrane helix</keyword>
<dbReference type="NCBIfam" id="TIGR01995">
    <property type="entry name" value="PTS-II-ABC-beta"/>
    <property type="match status" value="1"/>
</dbReference>
<feature type="domain" description="PTS EIIA type-1" evidence="18">
    <location>
        <begin position="485"/>
        <end position="589"/>
    </location>
</feature>